<feature type="coiled-coil region" evidence="1">
    <location>
        <begin position="371"/>
        <end position="409"/>
    </location>
</feature>
<dbReference type="GeneID" id="112904193"/>
<sequence length="1136" mass="131381">MSETAEGTSQLCEQYKTLSVELEKQVQILLETLNQKDAQLNSYKAECESQLSELQEKQNRIIDLEFELLSTTQEKSDASNEKECSFWKRELMEKDKEISRLEIELRKRTGDLQTIVNKELWEKNREIEKLQKRYGNVLELKDKEIVELRKDIEDKESQLTLLKDKISELGAQITPESDLLPVKNNEKLFSENKSLEESLYCSLKERKELIKQSENLKHNLNNSLENNKSEELAALKDELEKCEKLRHESQDICSVLSTRLEELCQFLDSLLKQKSVLGFLGNKQKSHLRKIIDQSLDLSRTLSISISLNPNQSLLQLSNLSNLLDLTHETNESINSPEETSLSILPDEVSLTYQSHLKCTNTDNMINSSIVSQQAEIINILREQVENLKKEIELRDTELENKARSERKELKNDQEFVEAVIDLQSSLSESSKHVPSPQKILQGLFPSKSPLLCSNDKSVLNTTSTTLKNVNTENQSESECWSEPDRKVSMQRMGIIDDKVKTGLNSSLSGRRSRFSYMECLSTESTEDERNMSLSRTPSKRSTIVVLHEQICELEDKLRDKEKQLLAVQIAYFETEKVLNEEKAKVLNYIKQEEQLVSKMKSTEDKLREAEQNYEAANKKLEDNNSVIATLEQFKSQMEEQLKMKDKEMHNIINELEKEKDMAIKAAEEAEKIADNAKIDIKNAELKLCDLKDELAQIENKTRQSLEEEYKNKLRNIENDFQSRMKCSEQEHQSKLQSLEHECESQIKSIRMTIASIKEACAEDQKRNSDVANETTEVEYIMDELESIRKSIRSMRAKVKDMEENEEFYKEKIFKLEVQNEEKIKNLYIQLDTVALQHSETMLEKTKLMNEKNVLEQDIQKYIRKEEELIRQVNDFQREFTDIRHSFQKQLSYLENLKVSLEAKVTQLESSNADLRRRIMSSGNINVLDDNTLSYSLPNSPTKYADLYPNKTLPIRSKKSVQYFRELSDTAPSDLGDTKGFFNVVQLQAPNVMEMEHDSRHGNSSPDLGIESDQGRFSSLEANVNIPRPLLPTLELTESMNNLLDNSVSVQDGFCNNENCIMKIKEMMNENSELKKRLLRTRRALEETVTQLTLANKRKKEVEKTICKQIHKTSQVLRKAKANLDSGSETEVLTKK</sequence>
<dbReference type="Proteomes" id="UP000192223">
    <property type="component" value="Unplaced"/>
</dbReference>
<feature type="coiled-coil region" evidence="1">
    <location>
        <begin position="785"/>
        <end position="819"/>
    </location>
</feature>
<dbReference type="InterPro" id="IPR042791">
    <property type="entry name" value="CDK5RAP2"/>
</dbReference>
<keyword evidence="2" id="KW-1185">Reference proteome</keyword>
<dbReference type="GO" id="GO:0035371">
    <property type="term" value="C:microtubule plus-end"/>
    <property type="evidence" value="ECO:0007669"/>
    <property type="project" value="TreeGrafter"/>
</dbReference>
<evidence type="ECO:0000313" key="2">
    <source>
        <dbReference type="Proteomes" id="UP000192223"/>
    </source>
</evidence>
<dbReference type="GO" id="GO:0000132">
    <property type="term" value="P:establishment of mitotic spindle orientation"/>
    <property type="evidence" value="ECO:0007669"/>
    <property type="project" value="TreeGrafter"/>
</dbReference>
<feature type="coiled-coil region" evidence="1">
    <location>
        <begin position="203"/>
        <end position="252"/>
    </location>
</feature>
<proteinExistence type="predicted"/>
<feature type="coiled-coil region" evidence="1">
    <location>
        <begin position="1057"/>
        <end position="1105"/>
    </location>
</feature>
<feature type="coiled-coil region" evidence="1">
    <location>
        <begin position="138"/>
        <end position="172"/>
    </location>
</feature>
<dbReference type="GO" id="GO:0008017">
    <property type="term" value="F:microtubule binding"/>
    <property type="evidence" value="ECO:0007669"/>
    <property type="project" value="TreeGrafter"/>
</dbReference>
<protein>
    <submittedName>
        <fullName evidence="3">Centrosomin-like</fullName>
    </submittedName>
</protein>
<dbReference type="KEGG" id="apln:112904193"/>
<dbReference type="PANTHER" id="PTHR46930:SF1">
    <property type="entry name" value="CDK5 REGULATORY SUBUNIT-ASSOCIATED PROTEIN 2"/>
    <property type="match status" value="1"/>
</dbReference>
<dbReference type="GO" id="GO:0007059">
    <property type="term" value="P:chromosome segregation"/>
    <property type="evidence" value="ECO:0007669"/>
    <property type="project" value="TreeGrafter"/>
</dbReference>
<evidence type="ECO:0000256" key="1">
    <source>
        <dbReference type="SAM" id="Coils"/>
    </source>
</evidence>
<dbReference type="RefSeq" id="XP_025829417.1">
    <property type="nucleotide sequence ID" value="XM_025973632.1"/>
</dbReference>
<accession>A0A7F5R298</accession>
<dbReference type="PANTHER" id="PTHR46930">
    <property type="entry name" value="CDK5 REGULATORY SUBUNIT-ASSOCIATED PROTEIN 2"/>
    <property type="match status" value="1"/>
</dbReference>
<dbReference type="GO" id="GO:0007099">
    <property type="term" value="P:centriole replication"/>
    <property type="evidence" value="ECO:0007669"/>
    <property type="project" value="TreeGrafter"/>
</dbReference>
<dbReference type="GO" id="GO:0090266">
    <property type="term" value="P:regulation of mitotic cell cycle spindle assembly checkpoint"/>
    <property type="evidence" value="ECO:0007669"/>
    <property type="project" value="TreeGrafter"/>
</dbReference>
<dbReference type="AlphaFoldDB" id="A0A7F5R298"/>
<dbReference type="GO" id="GO:0046600">
    <property type="term" value="P:negative regulation of centriole replication"/>
    <property type="evidence" value="ECO:0007669"/>
    <property type="project" value="TreeGrafter"/>
</dbReference>
<dbReference type="GO" id="GO:0000242">
    <property type="term" value="C:pericentriolar material"/>
    <property type="evidence" value="ECO:0007669"/>
    <property type="project" value="TreeGrafter"/>
</dbReference>
<dbReference type="InParanoid" id="A0A7F5R298"/>
<dbReference type="GO" id="GO:0001578">
    <property type="term" value="P:microtubule bundle formation"/>
    <property type="evidence" value="ECO:0007669"/>
    <property type="project" value="TreeGrafter"/>
</dbReference>
<reference evidence="3" key="1">
    <citation type="submission" date="2025-08" db="UniProtKB">
        <authorList>
            <consortium name="RefSeq"/>
        </authorList>
    </citation>
    <scope>IDENTIFICATION</scope>
    <source>
        <tissue evidence="3">Entire body</tissue>
    </source>
</reference>
<dbReference type="GO" id="GO:0043015">
    <property type="term" value="F:gamma-tubulin binding"/>
    <property type="evidence" value="ECO:0007669"/>
    <property type="project" value="TreeGrafter"/>
</dbReference>
<dbReference type="OrthoDB" id="331600at2759"/>
<evidence type="ECO:0000313" key="3">
    <source>
        <dbReference type="RefSeq" id="XP_025829417.1"/>
    </source>
</evidence>
<organism evidence="2 3">
    <name type="scientific">Agrilus planipennis</name>
    <name type="common">Emerald ash borer</name>
    <name type="synonym">Agrilus marcopoli</name>
    <dbReference type="NCBI Taxonomy" id="224129"/>
    <lineage>
        <taxon>Eukaryota</taxon>
        <taxon>Metazoa</taxon>
        <taxon>Ecdysozoa</taxon>
        <taxon>Arthropoda</taxon>
        <taxon>Hexapoda</taxon>
        <taxon>Insecta</taxon>
        <taxon>Pterygota</taxon>
        <taxon>Neoptera</taxon>
        <taxon>Endopterygota</taxon>
        <taxon>Coleoptera</taxon>
        <taxon>Polyphaga</taxon>
        <taxon>Elateriformia</taxon>
        <taxon>Buprestoidea</taxon>
        <taxon>Buprestidae</taxon>
        <taxon>Agrilinae</taxon>
        <taxon>Agrilus</taxon>
    </lineage>
</organism>
<feature type="coiled-coil region" evidence="1">
    <location>
        <begin position="590"/>
        <end position="716"/>
    </location>
</feature>
<keyword evidence="1" id="KW-0175">Coiled coil</keyword>
<gene>
    <name evidence="3" type="primary">LOC112904193</name>
</gene>
<dbReference type="GO" id="GO:0097431">
    <property type="term" value="C:mitotic spindle pole"/>
    <property type="evidence" value="ECO:0007669"/>
    <property type="project" value="TreeGrafter"/>
</dbReference>
<feature type="coiled-coil region" evidence="1">
    <location>
        <begin position="19"/>
        <end position="104"/>
    </location>
</feature>
<name>A0A7F5R298_AGRPL</name>
<feature type="coiled-coil region" evidence="1">
    <location>
        <begin position="845"/>
        <end position="918"/>
    </location>
</feature>